<dbReference type="Proteomes" id="UP000516052">
    <property type="component" value="Chromosome"/>
</dbReference>
<dbReference type="InterPro" id="IPR011990">
    <property type="entry name" value="TPR-like_helical_dom_sf"/>
</dbReference>
<gene>
    <name evidence="1" type="ORF">IAG44_35790</name>
</gene>
<keyword evidence="2" id="KW-1185">Reference proteome</keyword>
<accession>A0A7H0INC7</accession>
<reference evidence="1 2" key="1">
    <citation type="submission" date="2020-08" db="EMBL/GenBank/DDBJ databases">
        <title>A novel species.</title>
        <authorList>
            <person name="Gao J."/>
        </authorList>
    </citation>
    <scope>NUCLEOTIDE SEQUENCE [LARGE SCALE GENOMIC DNA]</scope>
    <source>
        <strain evidence="1 2">CRXT-G-22</strain>
    </source>
</reference>
<dbReference type="EMBL" id="CP060828">
    <property type="protein sequence ID" value="QNP74293.1"/>
    <property type="molecule type" value="Genomic_DNA"/>
</dbReference>
<protein>
    <submittedName>
        <fullName evidence="1">Tetratricopeptide repeat protein</fullName>
    </submittedName>
</protein>
<dbReference type="Pfam" id="PF14559">
    <property type="entry name" value="TPR_19"/>
    <property type="match status" value="1"/>
</dbReference>
<dbReference type="SUPFAM" id="SSF48452">
    <property type="entry name" value="TPR-like"/>
    <property type="match status" value="1"/>
</dbReference>
<proteinExistence type="predicted"/>
<evidence type="ECO:0000313" key="2">
    <source>
        <dbReference type="Proteomes" id="UP000516052"/>
    </source>
</evidence>
<dbReference type="Gene3D" id="1.25.40.10">
    <property type="entry name" value="Tetratricopeptide repeat domain"/>
    <property type="match status" value="1"/>
</dbReference>
<dbReference type="AlphaFoldDB" id="A0A7H0INC7"/>
<sequence length="138" mass="15372">MTSEFNAYAATDGVAPDRWASALHLFDGGPGAAREESAAERWERAGLLFEAKDYVTAAKLLADVVEEFPEQTAPRLLLARAYYHSAQLGRAEEQLRLIVERDPVEHYAHLMLGRTLERQGRAEEAAPWLRMAAAFDGE</sequence>
<dbReference type="RefSeq" id="WP_187751218.1">
    <property type="nucleotide sequence ID" value="NZ_CP060828.1"/>
</dbReference>
<organism evidence="1 2">
    <name type="scientific">Streptomyces roseirectus</name>
    <dbReference type="NCBI Taxonomy" id="2768066"/>
    <lineage>
        <taxon>Bacteria</taxon>
        <taxon>Bacillati</taxon>
        <taxon>Actinomycetota</taxon>
        <taxon>Actinomycetes</taxon>
        <taxon>Kitasatosporales</taxon>
        <taxon>Streptomycetaceae</taxon>
        <taxon>Streptomyces</taxon>
    </lineage>
</organism>
<evidence type="ECO:0000313" key="1">
    <source>
        <dbReference type="EMBL" id="QNP74293.1"/>
    </source>
</evidence>
<dbReference type="KEGG" id="sroi:IAG44_35790"/>
<name>A0A7H0INC7_9ACTN</name>